<sequence>MLSFIVSSASGLVVPRVARSTPRCGAPTAVTQGEVHGEGGAYVAGHWVPLELCKEKFNIAGGSNEKTPAGPCPRSITRHSSAKPDGSYDVAIIGSGCIGAAVARELSKTTASVVMLEAADD</sequence>
<dbReference type="KEGG" id="ehx:EMIHUDRAFT_124462"/>
<dbReference type="SUPFAM" id="SSF51905">
    <property type="entry name" value="FAD/NAD(P)-binding domain"/>
    <property type="match status" value="1"/>
</dbReference>
<dbReference type="Gene3D" id="3.50.50.60">
    <property type="entry name" value="FAD/NAD(P)-binding domain"/>
    <property type="match status" value="1"/>
</dbReference>
<dbReference type="RefSeq" id="XP_005765787.1">
    <property type="nucleotide sequence ID" value="XM_005765730.1"/>
</dbReference>
<reference evidence="3" key="1">
    <citation type="journal article" date="2013" name="Nature">
        <title>Pan genome of the phytoplankton Emiliania underpins its global distribution.</title>
        <authorList>
            <person name="Read B.A."/>
            <person name="Kegel J."/>
            <person name="Klute M.J."/>
            <person name="Kuo A."/>
            <person name="Lefebvre S.C."/>
            <person name="Maumus F."/>
            <person name="Mayer C."/>
            <person name="Miller J."/>
            <person name="Monier A."/>
            <person name="Salamov A."/>
            <person name="Young J."/>
            <person name="Aguilar M."/>
            <person name="Claverie J.M."/>
            <person name="Frickenhaus S."/>
            <person name="Gonzalez K."/>
            <person name="Herman E.K."/>
            <person name="Lin Y.C."/>
            <person name="Napier J."/>
            <person name="Ogata H."/>
            <person name="Sarno A.F."/>
            <person name="Shmutz J."/>
            <person name="Schroeder D."/>
            <person name="de Vargas C."/>
            <person name="Verret F."/>
            <person name="von Dassow P."/>
            <person name="Valentin K."/>
            <person name="Van de Peer Y."/>
            <person name="Wheeler G."/>
            <person name="Dacks J.B."/>
            <person name="Delwiche C.F."/>
            <person name="Dyhrman S.T."/>
            <person name="Glockner G."/>
            <person name="John U."/>
            <person name="Richards T."/>
            <person name="Worden A.Z."/>
            <person name="Zhang X."/>
            <person name="Grigoriev I.V."/>
            <person name="Allen A.E."/>
            <person name="Bidle K."/>
            <person name="Borodovsky M."/>
            <person name="Bowler C."/>
            <person name="Brownlee C."/>
            <person name="Cock J.M."/>
            <person name="Elias M."/>
            <person name="Gladyshev V.N."/>
            <person name="Groth M."/>
            <person name="Guda C."/>
            <person name="Hadaegh A."/>
            <person name="Iglesias-Rodriguez M.D."/>
            <person name="Jenkins J."/>
            <person name="Jones B.M."/>
            <person name="Lawson T."/>
            <person name="Leese F."/>
            <person name="Lindquist E."/>
            <person name="Lobanov A."/>
            <person name="Lomsadze A."/>
            <person name="Malik S.B."/>
            <person name="Marsh M.E."/>
            <person name="Mackinder L."/>
            <person name="Mock T."/>
            <person name="Mueller-Roeber B."/>
            <person name="Pagarete A."/>
            <person name="Parker M."/>
            <person name="Probert I."/>
            <person name="Quesneville H."/>
            <person name="Raines C."/>
            <person name="Rensing S.A."/>
            <person name="Riano-Pachon D.M."/>
            <person name="Richier S."/>
            <person name="Rokitta S."/>
            <person name="Shiraiwa Y."/>
            <person name="Soanes D.M."/>
            <person name="van der Giezen M."/>
            <person name="Wahlund T.M."/>
            <person name="Williams B."/>
            <person name="Wilson W."/>
            <person name="Wolfe G."/>
            <person name="Wurch L.L."/>
        </authorList>
    </citation>
    <scope>NUCLEOTIDE SEQUENCE</scope>
</reference>
<name>A0A0D3IQ23_EMIH1</name>
<dbReference type="GeneID" id="17259509"/>
<protein>
    <recommendedName>
        <fullName evidence="4">FAD dependent oxidoreductase domain-containing protein</fullName>
    </recommendedName>
</protein>
<accession>A0A0D3IQ23</accession>
<keyword evidence="3" id="KW-1185">Reference proteome</keyword>
<evidence type="ECO:0000256" key="1">
    <source>
        <dbReference type="SAM" id="MobiDB-lite"/>
    </source>
</evidence>
<dbReference type="PaxDb" id="2903-EOD13358"/>
<dbReference type="EnsemblProtists" id="EOD13358">
    <property type="protein sequence ID" value="EOD13358"/>
    <property type="gene ID" value="EMIHUDRAFT_124462"/>
</dbReference>
<dbReference type="AlphaFoldDB" id="A0A0D3IQ23"/>
<organism evidence="2 3">
    <name type="scientific">Emiliania huxleyi (strain CCMP1516)</name>
    <dbReference type="NCBI Taxonomy" id="280463"/>
    <lineage>
        <taxon>Eukaryota</taxon>
        <taxon>Haptista</taxon>
        <taxon>Haptophyta</taxon>
        <taxon>Prymnesiophyceae</taxon>
        <taxon>Isochrysidales</taxon>
        <taxon>Noelaerhabdaceae</taxon>
        <taxon>Emiliania</taxon>
    </lineage>
</organism>
<evidence type="ECO:0000313" key="2">
    <source>
        <dbReference type="EnsemblProtists" id="EOD13358"/>
    </source>
</evidence>
<dbReference type="HOGENOM" id="CLU_2044221_0_0_1"/>
<dbReference type="InterPro" id="IPR036188">
    <property type="entry name" value="FAD/NAD-bd_sf"/>
</dbReference>
<feature type="region of interest" description="Disordered" evidence="1">
    <location>
        <begin position="64"/>
        <end position="84"/>
    </location>
</feature>
<reference evidence="2" key="2">
    <citation type="submission" date="2024-10" db="UniProtKB">
        <authorList>
            <consortium name="EnsemblProtists"/>
        </authorList>
    </citation>
    <scope>IDENTIFICATION</scope>
</reference>
<evidence type="ECO:0000313" key="3">
    <source>
        <dbReference type="Proteomes" id="UP000013827"/>
    </source>
</evidence>
<evidence type="ECO:0008006" key="4">
    <source>
        <dbReference type="Google" id="ProtNLM"/>
    </source>
</evidence>
<proteinExistence type="predicted"/>
<dbReference type="Proteomes" id="UP000013827">
    <property type="component" value="Unassembled WGS sequence"/>
</dbReference>
<dbReference type="STRING" id="2903.R1BT88"/>